<gene>
    <name evidence="1" type="ORF">HMPREF0591_6245</name>
</gene>
<dbReference type="AlphaFoldDB" id="D5PJA1"/>
<proteinExistence type="predicted"/>
<accession>D5PJA1</accession>
<dbReference type="HOGENOM" id="CLU_3236310_0_0_11"/>
<reference evidence="1 2" key="1">
    <citation type="submission" date="2010-04" db="EMBL/GenBank/DDBJ databases">
        <authorList>
            <person name="Muzny D."/>
            <person name="Qin X."/>
            <person name="Deng J."/>
            <person name="Jiang H."/>
            <person name="Liu Y."/>
            <person name="Qu J."/>
            <person name="Song X.-Z."/>
            <person name="Zhang L."/>
            <person name="Thornton R."/>
            <person name="Coyle M."/>
            <person name="Francisco L."/>
            <person name="Jackson L."/>
            <person name="Javaid M."/>
            <person name="Korchina V."/>
            <person name="Kovar C."/>
            <person name="Mata R."/>
            <person name="Mathew T."/>
            <person name="Ngo R."/>
            <person name="Nguyen L."/>
            <person name="Nguyen N."/>
            <person name="Okwuonu G."/>
            <person name="Ongeri F."/>
            <person name="Pham C."/>
            <person name="Simmons D."/>
            <person name="Wilczek-Boney K."/>
            <person name="Hale W."/>
            <person name="Jakkamsetti A."/>
            <person name="Pham P."/>
            <person name="Ruth R."/>
            <person name="San Lucas F."/>
            <person name="Warren J."/>
            <person name="Zhang J."/>
            <person name="Zhao Z."/>
            <person name="Zhou C."/>
            <person name="Zhu D."/>
            <person name="Lee S."/>
            <person name="Bess C."/>
            <person name="Blankenburg K."/>
            <person name="Forbes L."/>
            <person name="Fu Q."/>
            <person name="Gubbala S."/>
            <person name="Hirani K."/>
            <person name="Jayaseelan J.C."/>
            <person name="Lara F."/>
            <person name="Munidasa M."/>
            <person name="Palculict T."/>
            <person name="Patil S."/>
            <person name="Pu L.-L."/>
            <person name="Saada N."/>
            <person name="Tang L."/>
            <person name="Weissenberger G."/>
            <person name="Zhu Y."/>
            <person name="Hemphill L."/>
            <person name="Shang Y."/>
            <person name="Youmans B."/>
            <person name="Ayvaz T."/>
            <person name="Ross M."/>
            <person name="Santibanez J."/>
            <person name="Aqrawi P."/>
            <person name="Gross S."/>
            <person name="Joshi V."/>
            <person name="Fowler G."/>
            <person name="Nazareth L."/>
            <person name="Reid J."/>
            <person name="Worley K."/>
            <person name="Petrosino J."/>
            <person name="Highlander S."/>
            <person name="Gibbs R."/>
        </authorList>
    </citation>
    <scope>NUCLEOTIDE SEQUENCE [LARGE SCALE GENOMIC DNA]</scope>
    <source>
        <strain evidence="1 2">ATCC BAA-614</strain>
    </source>
</reference>
<evidence type="ECO:0000313" key="2">
    <source>
        <dbReference type="Proteomes" id="UP000003653"/>
    </source>
</evidence>
<protein>
    <submittedName>
        <fullName evidence="1">Uncharacterized protein</fullName>
    </submittedName>
</protein>
<organism evidence="1 2">
    <name type="scientific">Mycobacterium parascrofulaceum ATCC BAA-614</name>
    <dbReference type="NCBI Taxonomy" id="525368"/>
    <lineage>
        <taxon>Bacteria</taxon>
        <taxon>Bacillati</taxon>
        <taxon>Actinomycetota</taxon>
        <taxon>Actinomycetes</taxon>
        <taxon>Mycobacteriales</taxon>
        <taxon>Mycobacteriaceae</taxon>
        <taxon>Mycobacterium</taxon>
        <taxon>Mycobacterium simiae complex</taxon>
    </lineage>
</organism>
<sequence>MTAQNSPSAAAIAMADRHRRVPWAYPTVTVARIYNTRLGRQAV</sequence>
<dbReference type="EMBL" id="ADNV01000393">
    <property type="protein sequence ID" value="EFG73863.1"/>
    <property type="molecule type" value="Genomic_DNA"/>
</dbReference>
<comment type="caution">
    <text evidence="1">The sequence shown here is derived from an EMBL/GenBank/DDBJ whole genome shotgun (WGS) entry which is preliminary data.</text>
</comment>
<evidence type="ECO:0000313" key="1">
    <source>
        <dbReference type="EMBL" id="EFG73863.1"/>
    </source>
</evidence>
<name>D5PJA1_9MYCO</name>
<keyword evidence="2" id="KW-1185">Reference proteome</keyword>
<dbReference type="Proteomes" id="UP000003653">
    <property type="component" value="Unassembled WGS sequence"/>
</dbReference>